<dbReference type="AlphaFoldDB" id="A0A3S5ALU9"/>
<evidence type="ECO:0000313" key="1">
    <source>
        <dbReference type="EMBL" id="VEL19834.1"/>
    </source>
</evidence>
<dbReference type="OrthoDB" id="6275838at2759"/>
<reference evidence="1" key="1">
    <citation type="submission" date="2018-11" db="EMBL/GenBank/DDBJ databases">
        <authorList>
            <consortium name="Pathogen Informatics"/>
        </authorList>
    </citation>
    <scope>NUCLEOTIDE SEQUENCE</scope>
</reference>
<name>A0A3S5ALU9_9PLAT</name>
<dbReference type="SUPFAM" id="SSF50969">
    <property type="entry name" value="YVTN repeat-like/Quinoprotein amine dehydrogenase"/>
    <property type="match status" value="1"/>
</dbReference>
<gene>
    <name evidence="1" type="ORF">PXEA_LOCUS13274</name>
</gene>
<organism evidence="1 2">
    <name type="scientific">Protopolystoma xenopodis</name>
    <dbReference type="NCBI Taxonomy" id="117903"/>
    <lineage>
        <taxon>Eukaryota</taxon>
        <taxon>Metazoa</taxon>
        <taxon>Spiralia</taxon>
        <taxon>Lophotrochozoa</taxon>
        <taxon>Platyhelminthes</taxon>
        <taxon>Monogenea</taxon>
        <taxon>Polyopisthocotylea</taxon>
        <taxon>Polystomatidea</taxon>
        <taxon>Polystomatidae</taxon>
        <taxon>Protopolystoma</taxon>
    </lineage>
</organism>
<keyword evidence="2" id="KW-1185">Reference proteome</keyword>
<comment type="caution">
    <text evidence="1">The sequence shown here is derived from an EMBL/GenBank/DDBJ whole genome shotgun (WGS) entry which is preliminary data.</text>
</comment>
<dbReference type="EMBL" id="CAAALY010043499">
    <property type="protein sequence ID" value="VEL19834.1"/>
    <property type="molecule type" value="Genomic_DNA"/>
</dbReference>
<proteinExistence type="predicted"/>
<evidence type="ECO:0000313" key="2">
    <source>
        <dbReference type="Proteomes" id="UP000784294"/>
    </source>
</evidence>
<accession>A0A3S5ALU9</accession>
<dbReference type="InterPro" id="IPR011044">
    <property type="entry name" value="Quino_amine_DH_bsu"/>
</dbReference>
<sequence>MPCDVLCTATCLTHSGEHVVAARSTLAGPTILVWDLPGNQPAREIAYQALSPLVRDAVSYLAISHDDRLVVAGFTNPADEQAYFMVFDLAAHYSVSRGDYFCVLYFNFYGTDIFQSL</sequence>
<protein>
    <submittedName>
        <fullName evidence="1">Uncharacterized protein</fullName>
    </submittedName>
</protein>
<dbReference type="Proteomes" id="UP000784294">
    <property type="component" value="Unassembled WGS sequence"/>
</dbReference>